<dbReference type="InterPro" id="IPR054858">
    <property type="entry name" value="PgAcgDac"/>
</dbReference>
<dbReference type="CDD" id="cd10944">
    <property type="entry name" value="CE4_SmPgdA_like"/>
    <property type="match status" value="1"/>
</dbReference>
<accession>A0A073K8Q1</accession>
<protein>
    <submittedName>
        <fullName evidence="2">Peptidoglycan N-acetylglucosamine deacetylase</fullName>
    </submittedName>
</protein>
<dbReference type="InterPro" id="IPR002509">
    <property type="entry name" value="NODB_dom"/>
</dbReference>
<reference evidence="2 3" key="1">
    <citation type="submission" date="2014-06" db="EMBL/GenBank/DDBJ databases">
        <title>Draft genome sequence of Bacillus gaemokensis JCM 15801 (MCCC 1A00707).</title>
        <authorList>
            <person name="Lai Q."/>
            <person name="Liu Y."/>
            <person name="Shao Z."/>
        </authorList>
    </citation>
    <scope>NUCLEOTIDE SEQUENCE [LARGE SCALE GENOMIC DNA]</scope>
    <source>
        <strain evidence="2 3">JCM 15801</strain>
    </source>
</reference>
<sequence length="275" mass="30889">MMNGIKMTTLVKRTLLICVGVLFSYEVIYGSTHIARASAEDETKSVQLVSEIQTALTPKEAPKQYNGQVRKVAYLTFDDGPGKYTAELLEMLKKEEAKATFFLIGANVKAFPDLVKREFAEGHYVGMHSMTHNYKKLYTEGHYVDEMKEDQSLIAGVIGKSPVLTRPSYGSMPGLNEALRNKVVESGLKVWDWTIDSLDWKYNKVPVDAAAAQIVQNVLAGATNPTEVVLMHDIHPQSVKAVPAIIKGLKEKGYELESYHEDEHFPLNFWHDKRI</sequence>
<dbReference type="GO" id="GO:0016810">
    <property type="term" value="F:hydrolase activity, acting on carbon-nitrogen (but not peptide) bonds"/>
    <property type="evidence" value="ECO:0007669"/>
    <property type="project" value="InterPro"/>
</dbReference>
<dbReference type="SUPFAM" id="SSF88713">
    <property type="entry name" value="Glycoside hydrolase/deacetylase"/>
    <property type="match status" value="1"/>
</dbReference>
<dbReference type="GO" id="GO:0005975">
    <property type="term" value="P:carbohydrate metabolic process"/>
    <property type="evidence" value="ECO:0007669"/>
    <property type="project" value="InterPro"/>
</dbReference>
<gene>
    <name evidence="2" type="ORF">BAGA_15365</name>
</gene>
<dbReference type="InterPro" id="IPR050248">
    <property type="entry name" value="Polysacc_deacetylase_ArnD"/>
</dbReference>
<evidence type="ECO:0000313" key="3">
    <source>
        <dbReference type="Proteomes" id="UP000027778"/>
    </source>
</evidence>
<dbReference type="PANTHER" id="PTHR10587">
    <property type="entry name" value="GLYCOSYL TRANSFERASE-RELATED"/>
    <property type="match status" value="1"/>
</dbReference>
<keyword evidence="3" id="KW-1185">Reference proteome</keyword>
<dbReference type="PANTHER" id="PTHR10587:SF125">
    <property type="entry name" value="POLYSACCHARIDE DEACETYLASE YHEN-RELATED"/>
    <property type="match status" value="1"/>
</dbReference>
<evidence type="ECO:0000259" key="1">
    <source>
        <dbReference type="PROSITE" id="PS51677"/>
    </source>
</evidence>
<dbReference type="RefSeq" id="WP_033676564.1">
    <property type="nucleotide sequence ID" value="NZ_JOTM01000023.1"/>
</dbReference>
<dbReference type="EMBL" id="JOTM01000023">
    <property type="protein sequence ID" value="KEK22906.1"/>
    <property type="molecule type" value="Genomic_DNA"/>
</dbReference>
<dbReference type="STRING" id="574375.AZF08_09980"/>
<dbReference type="OrthoDB" id="258610at2"/>
<dbReference type="PROSITE" id="PS51677">
    <property type="entry name" value="NODB"/>
    <property type="match status" value="1"/>
</dbReference>
<dbReference type="Proteomes" id="UP000027778">
    <property type="component" value="Unassembled WGS sequence"/>
</dbReference>
<dbReference type="Gene3D" id="3.20.20.370">
    <property type="entry name" value="Glycoside hydrolase/deacetylase"/>
    <property type="match status" value="1"/>
</dbReference>
<dbReference type="InterPro" id="IPR011330">
    <property type="entry name" value="Glyco_hydro/deAcase_b/a-brl"/>
</dbReference>
<dbReference type="eggNOG" id="COG0726">
    <property type="taxonomic scope" value="Bacteria"/>
</dbReference>
<dbReference type="NCBIfam" id="NF045822">
    <property type="entry name" value="PgAcgDacpgdA2_Bac"/>
    <property type="match status" value="1"/>
</dbReference>
<dbReference type="Pfam" id="PF01522">
    <property type="entry name" value="Polysacc_deac_1"/>
    <property type="match status" value="1"/>
</dbReference>
<name>A0A073K8Q1_9BACI</name>
<evidence type="ECO:0000313" key="2">
    <source>
        <dbReference type="EMBL" id="KEK22906.1"/>
    </source>
</evidence>
<proteinExistence type="predicted"/>
<dbReference type="AlphaFoldDB" id="A0A073K8Q1"/>
<feature type="domain" description="NodB homology" evidence="1">
    <location>
        <begin position="71"/>
        <end position="257"/>
    </location>
</feature>
<comment type="caution">
    <text evidence="2">The sequence shown here is derived from an EMBL/GenBank/DDBJ whole genome shotgun (WGS) entry which is preliminary data.</text>
</comment>
<organism evidence="2 3">
    <name type="scientific">Bacillus gaemokensis</name>
    <dbReference type="NCBI Taxonomy" id="574375"/>
    <lineage>
        <taxon>Bacteria</taxon>
        <taxon>Bacillati</taxon>
        <taxon>Bacillota</taxon>
        <taxon>Bacilli</taxon>
        <taxon>Bacillales</taxon>
        <taxon>Bacillaceae</taxon>
        <taxon>Bacillus</taxon>
        <taxon>Bacillus cereus group</taxon>
    </lineage>
</organism>